<gene>
    <name evidence="2" type="ORF">DAPPUDRAFT_254928</name>
</gene>
<dbReference type="KEGG" id="dpx:DAPPUDRAFT_254928"/>
<proteinExistence type="predicted"/>
<reference evidence="2 3" key="1">
    <citation type="journal article" date="2011" name="Science">
        <title>The ecoresponsive genome of Daphnia pulex.</title>
        <authorList>
            <person name="Colbourne J.K."/>
            <person name="Pfrender M.E."/>
            <person name="Gilbert D."/>
            <person name="Thomas W.K."/>
            <person name="Tucker A."/>
            <person name="Oakley T.H."/>
            <person name="Tokishita S."/>
            <person name="Aerts A."/>
            <person name="Arnold G.J."/>
            <person name="Basu M.K."/>
            <person name="Bauer D.J."/>
            <person name="Caceres C.E."/>
            <person name="Carmel L."/>
            <person name="Casola C."/>
            <person name="Choi J.H."/>
            <person name="Detter J.C."/>
            <person name="Dong Q."/>
            <person name="Dusheyko S."/>
            <person name="Eads B.D."/>
            <person name="Frohlich T."/>
            <person name="Geiler-Samerotte K.A."/>
            <person name="Gerlach D."/>
            <person name="Hatcher P."/>
            <person name="Jogdeo S."/>
            <person name="Krijgsveld J."/>
            <person name="Kriventseva E.V."/>
            <person name="Kultz D."/>
            <person name="Laforsch C."/>
            <person name="Lindquist E."/>
            <person name="Lopez J."/>
            <person name="Manak J.R."/>
            <person name="Muller J."/>
            <person name="Pangilinan J."/>
            <person name="Patwardhan R.P."/>
            <person name="Pitluck S."/>
            <person name="Pritham E.J."/>
            <person name="Rechtsteiner A."/>
            <person name="Rho M."/>
            <person name="Rogozin I.B."/>
            <person name="Sakarya O."/>
            <person name="Salamov A."/>
            <person name="Schaack S."/>
            <person name="Shapiro H."/>
            <person name="Shiga Y."/>
            <person name="Skalitzky C."/>
            <person name="Smith Z."/>
            <person name="Souvorov A."/>
            <person name="Sung W."/>
            <person name="Tang Z."/>
            <person name="Tsuchiya D."/>
            <person name="Tu H."/>
            <person name="Vos H."/>
            <person name="Wang M."/>
            <person name="Wolf Y.I."/>
            <person name="Yamagata H."/>
            <person name="Yamada T."/>
            <person name="Ye Y."/>
            <person name="Shaw J.R."/>
            <person name="Andrews J."/>
            <person name="Crease T.J."/>
            <person name="Tang H."/>
            <person name="Lucas S.M."/>
            <person name="Robertson H.M."/>
            <person name="Bork P."/>
            <person name="Koonin E.V."/>
            <person name="Zdobnov E.M."/>
            <person name="Grigoriev I.V."/>
            <person name="Lynch M."/>
            <person name="Boore J.L."/>
        </authorList>
    </citation>
    <scope>NUCLEOTIDE SEQUENCE [LARGE SCALE GENOMIC DNA]</scope>
</reference>
<keyword evidence="3" id="KW-1185">Reference proteome</keyword>
<evidence type="ECO:0000256" key="1">
    <source>
        <dbReference type="SAM" id="MobiDB-lite"/>
    </source>
</evidence>
<dbReference type="Proteomes" id="UP000000305">
    <property type="component" value="Unassembled WGS sequence"/>
</dbReference>
<evidence type="ECO:0000313" key="3">
    <source>
        <dbReference type="Proteomes" id="UP000000305"/>
    </source>
</evidence>
<dbReference type="EMBL" id="GL732603">
    <property type="protein sequence ID" value="EFX72024.1"/>
    <property type="molecule type" value="Genomic_DNA"/>
</dbReference>
<sequence length="61" mass="6494">MTNNNAKQRCNELDKSTTANKGTLENSSVLVGCSSLEAAIDELGLLGPVPQSTSYGFMSHY</sequence>
<name>E9H882_DAPPU</name>
<evidence type="ECO:0000313" key="2">
    <source>
        <dbReference type="EMBL" id="EFX72024.1"/>
    </source>
</evidence>
<dbReference type="InParanoid" id="E9H882"/>
<organism evidence="2 3">
    <name type="scientific">Daphnia pulex</name>
    <name type="common">Water flea</name>
    <dbReference type="NCBI Taxonomy" id="6669"/>
    <lineage>
        <taxon>Eukaryota</taxon>
        <taxon>Metazoa</taxon>
        <taxon>Ecdysozoa</taxon>
        <taxon>Arthropoda</taxon>
        <taxon>Crustacea</taxon>
        <taxon>Branchiopoda</taxon>
        <taxon>Diplostraca</taxon>
        <taxon>Cladocera</taxon>
        <taxon>Anomopoda</taxon>
        <taxon>Daphniidae</taxon>
        <taxon>Daphnia</taxon>
    </lineage>
</organism>
<dbReference type="HOGENOM" id="CLU_2924952_0_0_1"/>
<accession>E9H882</accession>
<dbReference type="AlphaFoldDB" id="E9H882"/>
<protein>
    <submittedName>
        <fullName evidence="2">Uncharacterized protein</fullName>
    </submittedName>
</protein>
<feature type="region of interest" description="Disordered" evidence="1">
    <location>
        <begin position="1"/>
        <end position="21"/>
    </location>
</feature>